<dbReference type="OrthoDB" id="5673755at2"/>
<gene>
    <name evidence="2" type="ORF">BCT49_20965</name>
</gene>
<sequence length="221" mass="25079">MNQLVVSLIVILMPGIMATIICDKLTNHSKWDSFKFGLYSLTLGMACYVCLQALTYVYDVFNAASLTFEDIQWSNLNIWSSALNGGSGLNAWEICVAVILSVPVAFFSSWLINFKIFNKLAQKLRVSSKFGDENLYSYYLNSQEIDWVYVRDRENGFTYQGRVVSHSETDTLQELVLSQVSVYGYEDSELYYDVPTIYISREIGKLVIEAIPTEILGVTDE</sequence>
<protein>
    <submittedName>
        <fullName evidence="2">Uncharacterized protein</fullName>
    </submittedName>
</protein>
<evidence type="ECO:0000313" key="3">
    <source>
        <dbReference type="Proteomes" id="UP000235406"/>
    </source>
</evidence>
<dbReference type="RefSeq" id="WP_102433785.1">
    <property type="nucleotide sequence ID" value="NZ_CAWNVI010000008.1"/>
</dbReference>
<dbReference type="Proteomes" id="UP000235406">
    <property type="component" value="Unassembled WGS sequence"/>
</dbReference>
<keyword evidence="1" id="KW-0812">Transmembrane</keyword>
<evidence type="ECO:0000256" key="1">
    <source>
        <dbReference type="SAM" id="Phobius"/>
    </source>
</evidence>
<dbReference type="AlphaFoldDB" id="A0A2N7KLX4"/>
<evidence type="ECO:0000313" key="2">
    <source>
        <dbReference type="EMBL" id="PMM77457.1"/>
    </source>
</evidence>
<feature type="transmembrane region" description="Helical" evidence="1">
    <location>
        <begin position="91"/>
        <end position="114"/>
    </location>
</feature>
<accession>A0A2N7KLX4</accession>
<proteinExistence type="predicted"/>
<keyword evidence="1" id="KW-0472">Membrane</keyword>
<dbReference type="EMBL" id="MCZK01000008">
    <property type="protein sequence ID" value="PMM77457.1"/>
    <property type="molecule type" value="Genomic_DNA"/>
</dbReference>
<name>A0A2N7KLX4_9VIBR</name>
<keyword evidence="1" id="KW-1133">Transmembrane helix</keyword>
<organism evidence="2 3">
    <name type="scientific">Vibrio lentus</name>
    <dbReference type="NCBI Taxonomy" id="136468"/>
    <lineage>
        <taxon>Bacteria</taxon>
        <taxon>Pseudomonadati</taxon>
        <taxon>Pseudomonadota</taxon>
        <taxon>Gammaproteobacteria</taxon>
        <taxon>Vibrionales</taxon>
        <taxon>Vibrionaceae</taxon>
        <taxon>Vibrio</taxon>
    </lineage>
</organism>
<feature type="transmembrane region" description="Helical" evidence="1">
    <location>
        <begin position="38"/>
        <end position="58"/>
    </location>
</feature>
<comment type="caution">
    <text evidence="2">The sequence shown here is derived from an EMBL/GenBank/DDBJ whole genome shotgun (WGS) entry which is preliminary data.</text>
</comment>
<feature type="transmembrane region" description="Helical" evidence="1">
    <location>
        <begin position="6"/>
        <end position="26"/>
    </location>
</feature>
<reference evidence="3" key="1">
    <citation type="submission" date="2016-07" db="EMBL/GenBank/DDBJ databases">
        <title>Nontailed viruses are major unrecognized killers of bacteria in the ocean.</title>
        <authorList>
            <person name="Kauffman K."/>
            <person name="Hussain F."/>
            <person name="Yang J."/>
            <person name="Arevalo P."/>
            <person name="Brown J."/>
            <person name="Cutler M."/>
            <person name="Kelly L."/>
            <person name="Polz M.F."/>
        </authorList>
    </citation>
    <scope>NUCLEOTIDE SEQUENCE [LARGE SCALE GENOMIC DNA]</scope>
    <source>
        <strain evidence="3">10N.261.46.F8</strain>
    </source>
</reference>